<dbReference type="GO" id="GO:0005737">
    <property type="term" value="C:cytoplasm"/>
    <property type="evidence" value="ECO:0007669"/>
    <property type="project" value="UniProtKB-SubCell"/>
</dbReference>
<dbReference type="Gene3D" id="1.20.58.80">
    <property type="entry name" value="Phosphotransferase system, lactose/cellobiose-type IIA subunit"/>
    <property type="match status" value="1"/>
</dbReference>
<name>A0A1L8RFR9_9ENTE</name>
<evidence type="ECO:0000256" key="14">
    <source>
        <dbReference type="ARBA" id="ARBA00031467"/>
    </source>
</evidence>
<evidence type="ECO:0000256" key="12">
    <source>
        <dbReference type="ARBA" id="ARBA00022842"/>
    </source>
</evidence>
<proteinExistence type="predicted"/>
<dbReference type="GO" id="GO:0016740">
    <property type="term" value="F:transferase activity"/>
    <property type="evidence" value="ECO:0007669"/>
    <property type="project" value="UniProtKB-KW"/>
</dbReference>
<dbReference type="GO" id="GO:0046872">
    <property type="term" value="F:metal ion binding"/>
    <property type="evidence" value="ECO:0007669"/>
    <property type="project" value="UniProtKB-KW"/>
</dbReference>
<dbReference type="Proteomes" id="UP000181884">
    <property type="component" value="Unassembled WGS sequence"/>
</dbReference>
<organism evidence="16 17">
    <name type="scientific">Enterococcus canis</name>
    <dbReference type="NCBI Taxonomy" id="214095"/>
    <lineage>
        <taxon>Bacteria</taxon>
        <taxon>Bacillati</taxon>
        <taxon>Bacillota</taxon>
        <taxon>Bacilli</taxon>
        <taxon>Lactobacillales</taxon>
        <taxon>Enterococcaceae</taxon>
        <taxon>Enterococcus</taxon>
    </lineage>
</organism>
<dbReference type="PANTHER" id="PTHR34382:SF9">
    <property type="entry name" value="PHOSPHOTRANSFERASE SYSTEM SUGAR-SPECIFIC EII COMPONENT"/>
    <property type="match status" value="1"/>
</dbReference>
<dbReference type="PANTHER" id="PTHR34382">
    <property type="entry name" value="PTS SYSTEM N,N'-DIACETYLCHITOBIOSE-SPECIFIC EIIA COMPONENT"/>
    <property type="match status" value="1"/>
</dbReference>
<dbReference type="Pfam" id="PF02255">
    <property type="entry name" value="PTS_IIA"/>
    <property type="match status" value="1"/>
</dbReference>
<comment type="caution">
    <text evidence="16">The sequence shown here is derived from an EMBL/GenBank/DDBJ whole genome shotgun (WGS) entry which is preliminary data.</text>
</comment>
<evidence type="ECO:0000256" key="9">
    <source>
        <dbReference type="ARBA" id="ARBA00022679"/>
    </source>
</evidence>
<evidence type="ECO:0000313" key="16">
    <source>
        <dbReference type="EMBL" id="OJG18545.1"/>
    </source>
</evidence>
<dbReference type="EMBL" id="JXKH01000004">
    <property type="protein sequence ID" value="OJG18545.1"/>
    <property type="molecule type" value="Genomic_DNA"/>
</dbReference>
<keyword evidence="12" id="KW-0460">Magnesium</keyword>
<keyword evidence="5" id="KW-0813">Transport</keyword>
<comment type="cofactor">
    <cofactor evidence="1">
        <name>Mg(2+)</name>
        <dbReference type="ChEBI" id="CHEBI:18420"/>
    </cofactor>
</comment>
<protein>
    <recommendedName>
        <fullName evidence="4">PTS system lactose-specific EIIA component</fullName>
    </recommendedName>
    <alternativeName>
        <fullName evidence="13">EIIA-Lac</fullName>
    </alternativeName>
    <alternativeName>
        <fullName evidence="15">EIII-Lac</fullName>
    </alternativeName>
    <alternativeName>
        <fullName evidence="14">Lactose-specific phosphotransferase enzyme IIA component</fullName>
    </alternativeName>
</protein>
<keyword evidence="17" id="KW-1185">Reference proteome</keyword>
<evidence type="ECO:0000256" key="3">
    <source>
        <dbReference type="ARBA" id="ARBA00011233"/>
    </source>
</evidence>
<evidence type="ECO:0000313" key="17">
    <source>
        <dbReference type="Proteomes" id="UP000181884"/>
    </source>
</evidence>
<keyword evidence="8" id="KW-0762">Sugar transport</keyword>
<dbReference type="InterPro" id="IPR003188">
    <property type="entry name" value="PTS_IIA_lac/cel"/>
</dbReference>
<evidence type="ECO:0000256" key="10">
    <source>
        <dbReference type="ARBA" id="ARBA00022683"/>
    </source>
</evidence>
<reference evidence="16 17" key="1">
    <citation type="submission" date="2014-12" db="EMBL/GenBank/DDBJ databases">
        <title>Draft genome sequences of 29 type strains of Enterococci.</title>
        <authorList>
            <person name="Zhong Z."/>
            <person name="Sun Z."/>
            <person name="Liu W."/>
            <person name="Zhang W."/>
            <person name="Zhang H."/>
        </authorList>
    </citation>
    <scope>NUCLEOTIDE SEQUENCE [LARGE SCALE GENOMIC DNA]</scope>
    <source>
        <strain evidence="16 17">DSM 17029</strain>
    </source>
</reference>
<keyword evidence="11" id="KW-0479">Metal-binding</keyword>
<evidence type="ECO:0000256" key="5">
    <source>
        <dbReference type="ARBA" id="ARBA00022448"/>
    </source>
</evidence>
<evidence type="ECO:0000256" key="11">
    <source>
        <dbReference type="ARBA" id="ARBA00022723"/>
    </source>
</evidence>
<gene>
    <name evidence="16" type="ORF">RU97_GL001942</name>
</gene>
<keyword evidence="7" id="KW-0597">Phosphoprotein</keyword>
<evidence type="ECO:0000256" key="7">
    <source>
        <dbReference type="ARBA" id="ARBA00022553"/>
    </source>
</evidence>
<sequence length="97" mass="10714">MMGFQIIGVAGDAFDYFFEGARLYLTDEKEAAEESIKAGQALLAQVHTLQTKLIQAEANEEEVPYSVIMSHAQDHLTIAISWGRYCELLLQGGNVHA</sequence>
<keyword evidence="10" id="KW-0598">Phosphotransferase system</keyword>
<dbReference type="AlphaFoldDB" id="A0A1L8RFR9"/>
<evidence type="ECO:0000256" key="15">
    <source>
        <dbReference type="ARBA" id="ARBA00032708"/>
    </source>
</evidence>
<dbReference type="STRING" id="214095.RU97_GL001942"/>
<evidence type="ECO:0000256" key="1">
    <source>
        <dbReference type="ARBA" id="ARBA00001946"/>
    </source>
</evidence>
<evidence type="ECO:0000256" key="8">
    <source>
        <dbReference type="ARBA" id="ARBA00022597"/>
    </source>
</evidence>
<evidence type="ECO:0000256" key="6">
    <source>
        <dbReference type="ARBA" id="ARBA00022490"/>
    </source>
</evidence>
<evidence type="ECO:0000256" key="13">
    <source>
        <dbReference type="ARBA" id="ARBA00030293"/>
    </source>
</evidence>
<comment type="subunit">
    <text evidence="3">Homotrimer.</text>
</comment>
<evidence type="ECO:0000256" key="4">
    <source>
        <dbReference type="ARBA" id="ARBA00014322"/>
    </source>
</evidence>
<comment type="subcellular location">
    <subcellularLocation>
        <location evidence="2">Cytoplasm</location>
    </subcellularLocation>
</comment>
<dbReference type="InterPro" id="IPR036542">
    <property type="entry name" value="PTS_IIA_lac/cel_sf"/>
</dbReference>
<dbReference type="SUPFAM" id="SSF46973">
    <property type="entry name" value="Enzyme IIa from lactose specific PTS, IIa-lac"/>
    <property type="match status" value="1"/>
</dbReference>
<evidence type="ECO:0000256" key="2">
    <source>
        <dbReference type="ARBA" id="ARBA00004496"/>
    </source>
</evidence>
<keyword evidence="9" id="KW-0808">Transferase</keyword>
<accession>A0A1L8RFR9</accession>
<keyword evidence="6" id="KW-0963">Cytoplasm</keyword>
<dbReference type="GO" id="GO:0009401">
    <property type="term" value="P:phosphoenolpyruvate-dependent sugar phosphotransferase system"/>
    <property type="evidence" value="ECO:0007669"/>
    <property type="project" value="UniProtKB-KW"/>
</dbReference>